<keyword evidence="4 6" id="KW-0067">ATP-binding</keyword>
<feature type="domain" description="tRNA(Ile)-lysidine/2-thiocytidine synthase N-terminal" evidence="7">
    <location>
        <begin position="27"/>
        <end position="204"/>
    </location>
</feature>
<dbReference type="GO" id="GO:0006400">
    <property type="term" value="P:tRNA modification"/>
    <property type="evidence" value="ECO:0007669"/>
    <property type="project" value="UniProtKB-UniRule"/>
</dbReference>
<dbReference type="HAMAP" id="MF_01161">
    <property type="entry name" value="tRNA_Ile_lys_synt"/>
    <property type="match status" value="1"/>
</dbReference>
<accession>A0A059XLQ5</accession>
<dbReference type="Pfam" id="PF01171">
    <property type="entry name" value="ATP_bind_3"/>
    <property type="match status" value="1"/>
</dbReference>
<organism evidence="8">
    <name type="scientific">Pyropia kanakaensis</name>
    <dbReference type="NCBI Taxonomy" id="139729"/>
    <lineage>
        <taxon>Eukaryota</taxon>
        <taxon>Rhodophyta</taxon>
        <taxon>Bangiophyceae</taxon>
        <taxon>Bangiales</taxon>
        <taxon>Bangiaceae</taxon>
        <taxon>Pyropia</taxon>
    </lineage>
</organism>
<dbReference type="CDD" id="cd01992">
    <property type="entry name" value="TilS_N"/>
    <property type="match status" value="1"/>
</dbReference>
<evidence type="ECO:0000259" key="7">
    <source>
        <dbReference type="Pfam" id="PF01171"/>
    </source>
</evidence>
<dbReference type="GO" id="GO:0032267">
    <property type="term" value="F:tRNA(Ile)-lysidine synthase activity"/>
    <property type="evidence" value="ECO:0007669"/>
    <property type="project" value="UniProtKB-EC"/>
</dbReference>
<evidence type="ECO:0000256" key="5">
    <source>
        <dbReference type="ARBA" id="ARBA00048539"/>
    </source>
</evidence>
<dbReference type="PANTHER" id="PTHR43033">
    <property type="entry name" value="TRNA(ILE)-LYSIDINE SYNTHASE-RELATED"/>
    <property type="match status" value="1"/>
</dbReference>
<dbReference type="InterPro" id="IPR014729">
    <property type="entry name" value="Rossmann-like_a/b/a_fold"/>
</dbReference>
<dbReference type="PANTHER" id="PTHR43033:SF1">
    <property type="entry name" value="TRNA(ILE)-LYSIDINE SYNTHASE-RELATED"/>
    <property type="match status" value="1"/>
</dbReference>
<dbReference type="SUPFAM" id="SSF82829">
    <property type="entry name" value="MesJ substrate recognition domain-like"/>
    <property type="match status" value="1"/>
</dbReference>
<dbReference type="AlphaFoldDB" id="A0A059XLQ5"/>
<dbReference type="NCBIfam" id="TIGR02432">
    <property type="entry name" value="lysidine_TilS_N"/>
    <property type="match status" value="1"/>
</dbReference>
<name>A0A059XLQ5_9RHOD</name>
<dbReference type="Gene3D" id="3.40.50.620">
    <property type="entry name" value="HUPs"/>
    <property type="match status" value="1"/>
</dbReference>
<dbReference type="InterPro" id="IPR012094">
    <property type="entry name" value="tRNA_Ile_lys_synt"/>
</dbReference>
<sequence>MPINSFLHKKFISTIEAKELLPYNSSLLVSFSGGQDSLTLVKILSDLKENYNWKISLIHFDHRWRSDSMRASKQVFKYAKLYNLPVYYFECPKCLNTEESSRKWRYTTLINTAYVNNLREIVLAHTATDKAETVLSNLFRGTSLDGLSSIRWSSQISNTVHLVRPLLNFYRSETAWFCRKYLLPVWIDQSNYNYALSRNRLRQELIPYIKSYFQPQFEEKSLVLSSLIALDVDFLEQEALRIYSIIQHKELSAINYLVIKLLHPSIQSRILKLFFISHLDLNLNSKQISDIIFFINQCILKNINIQNYILCTDDIWLYIGVIEGQSKK</sequence>
<evidence type="ECO:0000256" key="3">
    <source>
        <dbReference type="ARBA" id="ARBA00022741"/>
    </source>
</evidence>
<reference evidence="8" key="1">
    <citation type="journal article" date="2014" name="Sci. Rep.">
        <title>Minimally destructive sampling of type specimens of Pyropia (Bangiales, Rhodophyta) recovers complete plastid and mitochondrial genomes.</title>
        <authorList>
            <person name="Hughey J.R."/>
            <person name="Gabrielson P.W."/>
            <person name="Rohmer L."/>
            <person name="Tortolani J."/>
            <person name="Silva M."/>
            <person name="Miller K.A."/>
            <person name="Young J.D."/>
            <person name="Martell C."/>
            <person name="Ruediger E."/>
        </authorList>
    </citation>
    <scope>NUCLEOTIDE SEQUENCE</scope>
</reference>
<evidence type="ECO:0000313" key="8">
    <source>
        <dbReference type="EMBL" id="AIA21409.1"/>
    </source>
</evidence>
<dbReference type="SUPFAM" id="SSF52402">
    <property type="entry name" value="Adenine nucleotide alpha hydrolases-like"/>
    <property type="match status" value="1"/>
</dbReference>
<dbReference type="EC" id="6.3.4.19" evidence="6"/>
<keyword evidence="1 6" id="KW-0436">Ligase</keyword>
<keyword evidence="2 6" id="KW-0819">tRNA processing</keyword>
<feature type="binding site" evidence="6">
    <location>
        <begin position="32"/>
        <end position="37"/>
    </location>
    <ligand>
        <name>ATP</name>
        <dbReference type="ChEBI" id="CHEBI:30616"/>
    </ligand>
</feature>
<dbReference type="InterPro" id="IPR012795">
    <property type="entry name" value="tRNA_Ile_lys_synt_N"/>
</dbReference>
<evidence type="ECO:0000256" key="6">
    <source>
        <dbReference type="HAMAP-Rule" id="MF_01161"/>
    </source>
</evidence>
<dbReference type="InterPro" id="IPR011063">
    <property type="entry name" value="TilS/TtcA_N"/>
</dbReference>
<comment type="catalytic activity">
    <reaction evidence="5 6">
        <text>cytidine(34) in tRNA(Ile2) + L-lysine + ATP = lysidine(34) in tRNA(Ile2) + AMP + diphosphate + H(+)</text>
        <dbReference type="Rhea" id="RHEA:43744"/>
        <dbReference type="Rhea" id="RHEA-COMP:10625"/>
        <dbReference type="Rhea" id="RHEA-COMP:10670"/>
        <dbReference type="ChEBI" id="CHEBI:15378"/>
        <dbReference type="ChEBI" id="CHEBI:30616"/>
        <dbReference type="ChEBI" id="CHEBI:32551"/>
        <dbReference type="ChEBI" id="CHEBI:33019"/>
        <dbReference type="ChEBI" id="CHEBI:82748"/>
        <dbReference type="ChEBI" id="CHEBI:83665"/>
        <dbReference type="ChEBI" id="CHEBI:456215"/>
        <dbReference type="EC" id="6.3.4.19"/>
    </reaction>
</comment>
<comment type="function">
    <text evidence="6">Ligates lysine onto the cytidine present at position 34 of the AUA codon-specific tRNA(Ile) that contains the anticodon CAU, in an ATP-dependent manner. Cytidine is converted to lysidine, thus changing the amino acid specificity of the tRNA from methionine to isoleucine.</text>
</comment>
<dbReference type="GO" id="GO:0005524">
    <property type="term" value="F:ATP binding"/>
    <property type="evidence" value="ECO:0007669"/>
    <property type="project" value="UniProtKB-UniRule"/>
</dbReference>
<protein>
    <recommendedName>
        <fullName evidence="6">tRNA(Ile)-lysidine synthase</fullName>
        <ecNumber evidence="6">6.3.4.19</ecNumber>
    </recommendedName>
    <alternativeName>
        <fullName evidence="6">tRNA(Ile)-2-lysyl-cytidine synthase</fullName>
    </alternativeName>
    <alternativeName>
        <fullName evidence="6">tRNA(Ile)-lysidine synthetase</fullName>
    </alternativeName>
</protein>
<keyword evidence="8" id="KW-0934">Plastid</keyword>
<dbReference type="EMBL" id="KJ776836">
    <property type="protein sequence ID" value="AIA21409.1"/>
    <property type="molecule type" value="Genomic_DNA"/>
</dbReference>
<geneLocation type="plastid" evidence="8"/>
<keyword evidence="3 6" id="KW-0547">Nucleotide-binding</keyword>
<evidence type="ECO:0000256" key="1">
    <source>
        <dbReference type="ARBA" id="ARBA00022598"/>
    </source>
</evidence>
<comment type="domain">
    <text evidence="6">The N-terminal region contains the highly conserved SGGXDS motif, predicted to be a P-loop motif involved in ATP binding.</text>
</comment>
<gene>
    <name evidence="8" type="primary">orf327</name>
    <name evidence="6" type="synonym">tilS</name>
</gene>
<evidence type="ECO:0000256" key="4">
    <source>
        <dbReference type="ARBA" id="ARBA00022840"/>
    </source>
</evidence>
<evidence type="ECO:0000256" key="2">
    <source>
        <dbReference type="ARBA" id="ARBA00022694"/>
    </source>
</evidence>
<comment type="similarity">
    <text evidence="6">Belongs to the tRNA(Ile)-lysidine synthase family.</text>
</comment>
<proteinExistence type="inferred from homology"/>